<reference evidence="1 2" key="1">
    <citation type="submission" date="2020-11" db="EMBL/GenBank/DDBJ databases">
        <authorList>
            <person name="Kim M.K."/>
        </authorList>
    </citation>
    <scope>NUCLEOTIDE SEQUENCE [LARGE SCALE GENOMIC DNA]</scope>
    <source>
        <strain evidence="1 2">BT439</strain>
    </source>
</reference>
<dbReference type="PROSITE" id="PS51257">
    <property type="entry name" value="PROKAR_LIPOPROTEIN"/>
    <property type="match status" value="1"/>
</dbReference>
<evidence type="ECO:0000313" key="1">
    <source>
        <dbReference type="EMBL" id="MBF9142332.1"/>
    </source>
</evidence>
<dbReference type="AlphaFoldDB" id="A0A931FIT6"/>
<protein>
    <submittedName>
        <fullName evidence="1">Uncharacterized protein</fullName>
    </submittedName>
</protein>
<organism evidence="1 2">
    <name type="scientific">Hymenobacter properus</name>
    <dbReference type="NCBI Taxonomy" id="2791026"/>
    <lineage>
        <taxon>Bacteria</taxon>
        <taxon>Pseudomonadati</taxon>
        <taxon>Bacteroidota</taxon>
        <taxon>Cytophagia</taxon>
        <taxon>Cytophagales</taxon>
        <taxon>Hymenobacteraceae</taxon>
        <taxon>Hymenobacter</taxon>
    </lineage>
</organism>
<keyword evidence="2" id="KW-1185">Reference proteome</keyword>
<dbReference type="RefSeq" id="WP_196286645.1">
    <property type="nucleotide sequence ID" value="NZ_JADQDP010000002.1"/>
</dbReference>
<gene>
    <name evidence="1" type="ORF">I2I01_11835</name>
</gene>
<comment type="caution">
    <text evidence="1">The sequence shown here is derived from an EMBL/GenBank/DDBJ whole genome shotgun (WGS) entry which is preliminary data.</text>
</comment>
<sequence length="413" mass="43452">MKHFSFRTLLLVLPLLGLLLGGCKKEIDDYYTVVSEPGFAGLGQPRVALAARYAPGETIPLFVSYAEVDQLRDVTVYQVVAKLDSATLGTYPANGTYSTTGGLQVTPVPYTVPNRANGLLVRVDVTLNFQNGSSRLRRFTYTIAAPATLEFATTPPVPTYRNGLAGNAQSEGDIVGYSLILNKGGLGAVPVPPATGLLFKGIDSLTTFYRIGNQPRVRAGVVRNPTTGAANTRTVDATIPRGANGQAVTFIFEAYAAVQTLTITAPAINVTNPTPLATLRTGRIAGGPNVTLDSLAFNLRTGTIEPAANPATAKDLFLSGTGNNVTLSAANTTRFYRATPAQVAAGFYTSPNANLVATTLYQNTTVADAGTVAAGDVFAVRVRGAEVMLLRILSVRAGSAGTPARVRFEYRSL</sequence>
<proteinExistence type="predicted"/>
<evidence type="ECO:0000313" key="2">
    <source>
        <dbReference type="Proteomes" id="UP000645610"/>
    </source>
</evidence>
<dbReference type="EMBL" id="JADQDP010000002">
    <property type="protein sequence ID" value="MBF9142332.1"/>
    <property type="molecule type" value="Genomic_DNA"/>
</dbReference>
<accession>A0A931FIT6</accession>
<dbReference type="Proteomes" id="UP000645610">
    <property type="component" value="Unassembled WGS sequence"/>
</dbReference>
<name>A0A931FIT6_9BACT</name>